<dbReference type="RefSeq" id="WP_072577333.1">
    <property type="nucleotide sequence ID" value="NZ_LWHB01000158.1"/>
</dbReference>
<gene>
    <name evidence="17" type="primary">ribF</name>
    <name evidence="17" type="ORF">NCTC13337_00747</name>
</gene>
<dbReference type="Gene3D" id="3.40.50.620">
    <property type="entry name" value="HUPs"/>
    <property type="match status" value="1"/>
</dbReference>
<dbReference type="SUPFAM" id="SSF82114">
    <property type="entry name" value="Riboflavin kinase-like"/>
    <property type="match status" value="1"/>
</dbReference>
<keyword evidence="9 15" id="KW-0418">Kinase</keyword>
<protein>
    <recommendedName>
        <fullName evidence="15">Riboflavin biosynthesis protein</fullName>
    </recommendedName>
    <domain>
        <recommendedName>
            <fullName evidence="15">Riboflavin kinase</fullName>
            <ecNumber evidence="15">2.7.1.26</ecNumber>
        </recommendedName>
        <alternativeName>
            <fullName evidence="15">Flavokinase</fullName>
        </alternativeName>
    </domain>
    <domain>
        <recommendedName>
            <fullName evidence="15">FMN adenylyltransferase</fullName>
            <ecNumber evidence="15">2.7.7.2</ecNumber>
        </recommendedName>
        <alternativeName>
            <fullName evidence="15">FAD pyrophosphorylase</fullName>
        </alternativeName>
        <alternativeName>
            <fullName evidence="15">FAD synthase</fullName>
        </alternativeName>
    </domain>
</protein>
<dbReference type="EMBL" id="UHIC01000001">
    <property type="protein sequence ID" value="SUO94449.1"/>
    <property type="molecule type" value="Genomic_DNA"/>
</dbReference>
<dbReference type="UniPathway" id="UPA00276">
    <property type="reaction ID" value="UER00406"/>
</dbReference>
<evidence type="ECO:0000256" key="9">
    <source>
        <dbReference type="ARBA" id="ARBA00022777"/>
    </source>
</evidence>
<dbReference type="EC" id="2.7.1.26" evidence="15"/>
<evidence type="ECO:0000256" key="13">
    <source>
        <dbReference type="ARBA" id="ARBA00047880"/>
    </source>
</evidence>
<evidence type="ECO:0000256" key="7">
    <source>
        <dbReference type="ARBA" id="ARBA00022695"/>
    </source>
</evidence>
<evidence type="ECO:0000256" key="8">
    <source>
        <dbReference type="ARBA" id="ARBA00022741"/>
    </source>
</evidence>
<accession>A0A380MPA3</accession>
<evidence type="ECO:0000256" key="10">
    <source>
        <dbReference type="ARBA" id="ARBA00022827"/>
    </source>
</evidence>
<comment type="catalytic activity">
    <reaction evidence="14 15">
        <text>FMN + ATP + H(+) = FAD + diphosphate</text>
        <dbReference type="Rhea" id="RHEA:17237"/>
        <dbReference type="ChEBI" id="CHEBI:15378"/>
        <dbReference type="ChEBI" id="CHEBI:30616"/>
        <dbReference type="ChEBI" id="CHEBI:33019"/>
        <dbReference type="ChEBI" id="CHEBI:57692"/>
        <dbReference type="ChEBI" id="CHEBI:58210"/>
        <dbReference type="EC" id="2.7.7.2"/>
    </reaction>
</comment>
<dbReference type="GO" id="GO:0009231">
    <property type="term" value="P:riboflavin biosynthetic process"/>
    <property type="evidence" value="ECO:0007669"/>
    <property type="project" value="InterPro"/>
</dbReference>
<reference evidence="17 18" key="1">
    <citation type="submission" date="2018-06" db="EMBL/GenBank/DDBJ databases">
        <authorList>
            <consortium name="Pathogen Informatics"/>
            <person name="Doyle S."/>
        </authorList>
    </citation>
    <scope>NUCLEOTIDE SEQUENCE [LARGE SCALE GENOMIC DNA]</scope>
    <source>
        <strain evidence="17 18">NCTC13337</strain>
    </source>
</reference>
<dbReference type="PIRSF" id="PIRSF004491">
    <property type="entry name" value="FAD_Synth"/>
    <property type="match status" value="1"/>
</dbReference>
<dbReference type="Gene3D" id="2.40.30.30">
    <property type="entry name" value="Riboflavin kinase-like"/>
    <property type="match status" value="1"/>
</dbReference>
<keyword evidence="5 15" id="KW-0288">FMN</keyword>
<dbReference type="GO" id="GO:0006747">
    <property type="term" value="P:FAD biosynthetic process"/>
    <property type="evidence" value="ECO:0007669"/>
    <property type="project" value="UniProtKB-UniRule"/>
</dbReference>
<evidence type="ECO:0000256" key="11">
    <source>
        <dbReference type="ARBA" id="ARBA00022840"/>
    </source>
</evidence>
<dbReference type="InterPro" id="IPR023468">
    <property type="entry name" value="Riboflavin_kinase"/>
</dbReference>
<dbReference type="SMART" id="SM00904">
    <property type="entry name" value="Flavokinase"/>
    <property type="match status" value="1"/>
</dbReference>
<evidence type="ECO:0000256" key="5">
    <source>
        <dbReference type="ARBA" id="ARBA00022643"/>
    </source>
</evidence>
<keyword evidence="6 15" id="KW-0808">Transferase</keyword>
<dbReference type="InterPro" id="IPR023465">
    <property type="entry name" value="Riboflavin_kinase_dom_sf"/>
</dbReference>
<comment type="pathway">
    <text evidence="2 15">Cofactor biosynthesis; FAD biosynthesis; FAD from FMN: step 1/1.</text>
</comment>
<dbReference type="SUPFAM" id="SSF52374">
    <property type="entry name" value="Nucleotidylyl transferase"/>
    <property type="match status" value="1"/>
</dbReference>
<evidence type="ECO:0000256" key="6">
    <source>
        <dbReference type="ARBA" id="ARBA00022679"/>
    </source>
</evidence>
<dbReference type="AlphaFoldDB" id="A0A380MPA3"/>
<evidence type="ECO:0000256" key="12">
    <source>
        <dbReference type="ARBA" id="ARBA00023268"/>
    </source>
</evidence>
<dbReference type="Pfam" id="PF06574">
    <property type="entry name" value="FAD_syn"/>
    <property type="match status" value="1"/>
</dbReference>
<dbReference type="PANTHER" id="PTHR22749:SF6">
    <property type="entry name" value="RIBOFLAVIN KINASE"/>
    <property type="match status" value="1"/>
</dbReference>
<keyword evidence="7 15" id="KW-0548">Nucleotidyltransferase</keyword>
<dbReference type="InterPro" id="IPR015865">
    <property type="entry name" value="Riboflavin_kinase_bac/euk"/>
</dbReference>
<organism evidence="17 18">
    <name type="scientific">Suttonella ornithocola</name>
    <dbReference type="NCBI Taxonomy" id="279832"/>
    <lineage>
        <taxon>Bacteria</taxon>
        <taxon>Pseudomonadati</taxon>
        <taxon>Pseudomonadota</taxon>
        <taxon>Gammaproteobacteria</taxon>
        <taxon>Cardiobacteriales</taxon>
        <taxon>Cardiobacteriaceae</taxon>
        <taxon>Suttonella</taxon>
    </lineage>
</organism>
<keyword evidence="12" id="KW-0511">Multifunctional enzyme</keyword>
<comment type="similarity">
    <text evidence="15">Belongs to the ribF family.</text>
</comment>
<evidence type="ECO:0000256" key="15">
    <source>
        <dbReference type="PIRNR" id="PIRNR004491"/>
    </source>
</evidence>
<dbReference type="PANTHER" id="PTHR22749">
    <property type="entry name" value="RIBOFLAVIN KINASE/FMN ADENYLYLTRANSFERASE"/>
    <property type="match status" value="1"/>
</dbReference>
<name>A0A380MPA3_9GAMM</name>
<dbReference type="NCBIfam" id="TIGR00083">
    <property type="entry name" value="ribF"/>
    <property type="match status" value="1"/>
</dbReference>
<keyword evidence="10 15" id="KW-0274">FAD</keyword>
<evidence type="ECO:0000313" key="17">
    <source>
        <dbReference type="EMBL" id="SUO94449.1"/>
    </source>
</evidence>
<proteinExistence type="inferred from homology"/>
<dbReference type="GO" id="GO:0008531">
    <property type="term" value="F:riboflavin kinase activity"/>
    <property type="evidence" value="ECO:0007669"/>
    <property type="project" value="UniProtKB-UniRule"/>
</dbReference>
<comment type="catalytic activity">
    <reaction evidence="13 15">
        <text>riboflavin + ATP = FMN + ADP + H(+)</text>
        <dbReference type="Rhea" id="RHEA:14357"/>
        <dbReference type="ChEBI" id="CHEBI:15378"/>
        <dbReference type="ChEBI" id="CHEBI:30616"/>
        <dbReference type="ChEBI" id="CHEBI:57986"/>
        <dbReference type="ChEBI" id="CHEBI:58210"/>
        <dbReference type="ChEBI" id="CHEBI:456216"/>
        <dbReference type="EC" id="2.7.1.26"/>
    </reaction>
</comment>
<dbReference type="GO" id="GO:0005524">
    <property type="term" value="F:ATP binding"/>
    <property type="evidence" value="ECO:0007669"/>
    <property type="project" value="UniProtKB-UniRule"/>
</dbReference>
<dbReference type="OrthoDB" id="9803667at2"/>
<evidence type="ECO:0000313" key="18">
    <source>
        <dbReference type="Proteomes" id="UP000254601"/>
    </source>
</evidence>
<dbReference type="Pfam" id="PF01687">
    <property type="entry name" value="Flavokinase"/>
    <property type="match status" value="1"/>
</dbReference>
<evidence type="ECO:0000259" key="16">
    <source>
        <dbReference type="SMART" id="SM00904"/>
    </source>
</evidence>
<dbReference type="EC" id="2.7.7.2" evidence="15"/>
<dbReference type="GO" id="GO:0003919">
    <property type="term" value="F:FMN adenylyltransferase activity"/>
    <property type="evidence" value="ECO:0007669"/>
    <property type="project" value="UniProtKB-UniRule"/>
</dbReference>
<sequence length="310" mass="35171">MQIFHWHKGFSFPEQTAVVIGNFDGVHRGHQAMIARLFAQAEKRSLVPMVMSFYPHPRVIVGNETPAILSTMRDRAFWLKHYGVKNWLLVPFTSQFRQTSPERFIEQDLHEKLKVRYLLVGDDFRFGYRGAGDFDLLQSQAQRFNYEVESLPTICADGERISSSAIRQALAKHQISKATDLLGHALTFTGRVHRGAGRGRLMQTRTVNLHVPLAWCLPDGVYVIKLQTFSNQAQTLWGVANLGGAPTFGSQQRKLEAHVFAELGEQYGQIVQVSFYHYLREVKTFPDADALQQQIQKDIQAAQVFIAAQA</sequence>
<dbReference type="InterPro" id="IPR002606">
    <property type="entry name" value="Riboflavin_kinase_bac"/>
</dbReference>
<evidence type="ECO:0000256" key="14">
    <source>
        <dbReference type="ARBA" id="ARBA00049494"/>
    </source>
</evidence>
<dbReference type="UniPathway" id="UPA00277">
    <property type="reaction ID" value="UER00407"/>
</dbReference>
<dbReference type="InterPro" id="IPR014729">
    <property type="entry name" value="Rossmann-like_a/b/a_fold"/>
</dbReference>
<evidence type="ECO:0000256" key="2">
    <source>
        <dbReference type="ARBA" id="ARBA00004726"/>
    </source>
</evidence>
<dbReference type="Proteomes" id="UP000254601">
    <property type="component" value="Unassembled WGS sequence"/>
</dbReference>
<keyword evidence="18" id="KW-1185">Reference proteome</keyword>
<feature type="domain" description="Riboflavin kinase" evidence="16">
    <location>
        <begin position="181"/>
        <end position="307"/>
    </location>
</feature>
<evidence type="ECO:0000256" key="4">
    <source>
        <dbReference type="ARBA" id="ARBA00022630"/>
    </source>
</evidence>
<comment type="pathway">
    <text evidence="3 15">Cofactor biosynthesis; FMN biosynthesis; FMN from riboflavin (ATP route): step 1/1.</text>
</comment>
<evidence type="ECO:0000256" key="1">
    <source>
        <dbReference type="ARBA" id="ARBA00002121"/>
    </source>
</evidence>
<dbReference type="FunFam" id="3.40.50.620:FF:000021">
    <property type="entry name" value="Riboflavin biosynthesis protein"/>
    <property type="match status" value="1"/>
</dbReference>
<keyword evidence="8 15" id="KW-0547">Nucleotide-binding</keyword>
<dbReference type="CDD" id="cd02064">
    <property type="entry name" value="FAD_synthetase_N"/>
    <property type="match status" value="1"/>
</dbReference>
<comment type="function">
    <text evidence="1">Catalyzes the phosphorylation of riboflavin to FMN followed by the adenylation of FMN to FAD.</text>
</comment>
<dbReference type="GO" id="GO:0009398">
    <property type="term" value="P:FMN biosynthetic process"/>
    <property type="evidence" value="ECO:0007669"/>
    <property type="project" value="UniProtKB-UniRule"/>
</dbReference>
<dbReference type="InterPro" id="IPR015864">
    <property type="entry name" value="FAD_synthase"/>
</dbReference>
<keyword evidence="11 15" id="KW-0067">ATP-binding</keyword>
<evidence type="ECO:0000256" key="3">
    <source>
        <dbReference type="ARBA" id="ARBA00005201"/>
    </source>
</evidence>
<keyword evidence="4 15" id="KW-0285">Flavoprotein</keyword>